<gene>
    <name evidence="5" type="ORF">TTHERM_00727610</name>
</gene>
<dbReference type="PANTHER" id="PTHR16088:SF3">
    <property type="entry name" value="GON-4-LIKE PROTEIN"/>
    <property type="match status" value="1"/>
</dbReference>
<proteinExistence type="predicted"/>
<dbReference type="RefSeq" id="XP_001022646.2">
    <property type="nucleotide sequence ID" value="XM_001022646.2"/>
</dbReference>
<keyword evidence="2" id="KW-0804">Transcription</keyword>
<evidence type="ECO:0000313" key="5">
    <source>
        <dbReference type="EMBL" id="EAS02401.2"/>
    </source>
</evidence>
<sequence length="641" mass="75422">MQQQLKVSPEEIMQYCSNNFKAIIPVQKNELVDMNANLQRINRMNLEDDAFAKTSLIIQQNQGGSILAQQQKKNQYSSIINSPLIQANSQIIQPHQQNMIMPQNVSQSQNHQIQAVANQNPYSNNKILKTFITPFEKYHLQELVEQTEIMIQLLIQNIFLANTESTQLQTYNLLTKLIEKRDQVLGRIGQDNKLISYGIPFEFFLNEETRAKDQQLQVDFIPQMSIFQSPLLNILPQMKNLLKQKNNLTKEQIVDQLGSDYSPFINKLYLPTFTSNFGKNSSRSKFTPLDDNLLLQGLTKYGSSQNMEQIRSIFLQEKQTQEIKHRYKNLICSKAQPNPIKTWKNNQYSPLSESEIKQFLKGLKWFGTEHKFNTISKYFFQNNRSGNLLEQEFYNKEKLNKKRKKHNYEVTSIKYNQLLKDFEITDVLLQCSKMQNRYVNKQDSNTFSEVISELNKQEKRNLSPINQDFSNSSEKKQSESNFRQDNQYKQNPQKKIKTEQFYNQPLQQFENNFQGSNLLLDRSFHNQNFNNNNTNIQNTQFNNEENLQNVNNKFKNDFNHNKNNLSLDFQSYNSTSDFYLKEKRTSPSQYNNNNNNTCYFSSSNNNNKSAYQSFNNNNVNVFNKPSKFKMINNVTYEYDEI</sequence>
<evidence type="ECO:0008006" key="7">
    <source>
        <dbReference type="Google" id="ProtNLM"/>
    </source>
</evidence>
<dbReference type="GO" id="GO:0006355">
    <property type="term" value="P:regulation of DNA-templated transcription"/>
    <property type="evidence" value="ECO:0007669"/>
    <property type="project" value="TreeGrafter"/>
</dbReference>
<dbReference type="AlphaFoldDB" id="I7M360"/>
<accession>I7M360</accession>
<dbReference type="GO" id="GO:0005634">
    <property type="term" value="C:nucleus"/>
    <property type="evidence" value="ECO:0007669"/>
    <property type="project" value="TreeGrafter"/>
</dbReference>
<dbReference type="EMBL" id="GG662537">
    <property type="protein sequence ID" value="EAS02401.2"/>
    <property type="molecule type" value="Genomic_DNA"/>
</dbReference>
<evidence type="ECO:0000256" key="3">
    <source>
        <dbReference type="ARBA" id="ARBA00023242"/>
    </source>
</evidence>
<dbReference type="KEGG" id="tet:TTHERM_00727610"/>
<feature type="compositionally biased region" description="Polar residues" evidence="4">
    <location>
        <begin position="483"/>
        <end position="492"/>
    </location>
</feature>
<feature type="region of interest" description="Disordered" evidence="4">
    <location>
        <begin position="460"/>
        <end position="492"/>
    </location>
</feature>
<evidence type="ECO:0000256" key="2">
    <source>
        <dbReference type="ARBA" id="ARBA00023163"/>
    </source>
</evidence>
<reference evidence="6" key="1">
    <citation type="journal article" date="2006" name="PLoS Biol.">
        <title>Macronuclear genome sequence of the ciliate Tetrahymena thermophila, a model eukaryote.</title>
        <authorList>
            <person name="Eisen J.A."/>
            <person name="Coyne R.S."/>
            <person name="Wu M."/>
            <person name="Wu D."/>
            <person name="Thiagarajan M."/>
            <person name="Wortman J.R."/>
            <person name="Badger J.H."/>
            <person name="Ren Q."/>
            <person name="Amedeo P."/>
            <person name="Jones K.M."/>
            <person name="Tallon L.J."/>
            <person name="Delcher A.L."/>
            <person name="Salzberg S.L."/>
            <person name="Silva J.C."/>
            <person name="Haas B.J."/>
            <person name="Majoros W.H."/>
            <person name="Farzad M."/>
            <person name="Carlton J.M."/>
            <person name="Smith R.K. Jr."/>
            <person name="Garg J."/>
            <person name="Pearlman R.E."/>
            <person name="Karrer K.M."/>
            <person name="Sun L."/>
            <person name="Manning G."/>
            <person name="Elde N.C."/>
            <person name="Turkewitz A.P."/>
            <person name="Asai D.J."/>
            <person name="Wilkes D.E."/>
            <person name="Wang Y."/>
            <person name="Cai H."/>
            <person name="Collins K."/>
            <person name="Stewart B.A."/>
            <person name="Lee S.R."/>
            <person name="Wilamowska K."/>
            <person name="Weinberg Z."/>
            <person name="Ruzzo W.L."/>
            <person name="Wloga D."/>
            <person name="Gaertig J."/>
            <person name="Frankel J."/>
            <person name="Tsao C.-C."/>
            <person name="Gorovsky M.A."/>
            <person name="Keeling P.J."/>
            <person name="Waller R.F."/>
            <person name="Patron N.J."/>
            <person name="Cherry J.M."/>
            <person name="Stover N.A."/>
            <person name="Krieger C.J."/>
            <person name="del Toro C."/>
            <person name="Ryder H.F."/>
            <person name="Williamson S.C."/>
            <person name="Barbeau R.A."/>
            <person name="Hamilton E.P."/>
            <person name="Orias E."/>
        </authorList>
    </citation>
    <scope>NUCLEOTIDE SEQUENCE [LARGE SCALE GENOMIC DNA]</scope>
    <source>
        <strain evidence="6">SB210</strain>
    </source>
</reference>
<dbReference type="InParanoid" id="I7M360"/>
<evidence type="ECO:0000256" key="4">
    <source>
        <dbReference type="SAM" id="MobiDB-lite"/>
    </source>
</evidence>
<protein>
    <recommendedName>
        <fullName evidence="7">Myb-like DNA-binding domain protein</fullName>
    </recommendedName>
</protein>
<dbReference type="GO" id="GO:0003712">
    <property type="term" value="F:transcription coregulator activity"/>
    <property type="evidence" value="ECO:0007669"/>
    <property type="project" value="TreeGrafter"/>
</dbReference>
<name>I7M360_TETTS</name>
<keyword evidence="6" id="KW-1185">Reference proteome</keyword>
<dbReference type="PANTHER" id="PTHR16088">
    <property type="entry name" value="YY1 ASSOCIATED PROTEIN-RELATED"/>
    <property type="match status" value="1"/>
</dbReference>
<evidence type="ECO:0000313" key="6">
    <source>
        <dbReference type="Proteomes" id="UP000009168"/>
    </source>
</evidence>
<dbReference type="InterPro" id="IPR052435">
    <property type="entry name" value="YY1-Transcr_Regul"/>
</dbReference>
<dbReference type="eggNOG" id="ENOG502RT27">
    <property type="taxonomic scope" value="Eukaryota"/>
</dbReference>
<dbReference type="OrthoDB" id="313490at2759"/>
<keyword evidence="3" id="KW-0539">Nucleus</keyword>
<dbReference type="Proteomes" id="UP000009168">
    <property type="component" value="Unassembled WGS sequence"/>
</dbReference>
<dbReference type="GeneID" id="7846287"/>
<keyword evidence="1" id="KW-0805">Transcription regulation</keyword>
<organism evidence="5 6">
    <name type="scientific">Tetrahymena thermophila (strain SB210)</name>
    <dbReference type="NCBI Taxonomy" id="312017"/>
    <lineage>
        <taxon>Eukaryota</taxon>
        <taxon>Sar</taxon>
        <taxon>Alveolata</taxon>
        <taxon>Ciliophora</taxon>
        <taxon>Intramacronucleata</taxon>
        <taxon>Oligohymenophorea</taxon>
        <taxon>Hymenostomatida</taxon>
        <taxon>Tetrahymenina</taxon>
        <taxon>Tetrahymenidae</taxon>
        <taxon>Tetrahymena</taxon>
    </lineage>
</organism>
<evidence type="ECO:0000256" key="1">
    <source>
        <dbReference type="ARBA" id="ARBA00023015"/>
    </source>
</evidence>